<dbReference type="RefSeq" id="WP_238677154.1">
    <property type="nucleotide sequence ID" value="NZ_JAKKFD010000003.1"/>
</dbReference>
<evidence type="ECO:0000256" key="1">
    <source>
        <dbReference type="ARBA" id="ARBA00022679"/>
    </source>
</evidence>
<comment type="caution">
    <text evidence="3">The sequence shown here is derived from an EMBL/GenBank/DDBJ whole genome shotgun (WGS) entry which is preliminary data.</text>
</comment>
<dbReference type="EC" id="2.4.-.-" evidence="3"/>
<gene>
    <name evidence="3" type="ORF">NIE79_003195</name>
</gene>
<dbReference type="PANTHER" id="PTHR46401">
    <property type="entry name" value="GLYCOSYLTRANSFERASE WBBK-RELATED"/>
    <property type="match status" value="1"/>
</dbReference>
<proteinExistence type="predicted"/>
<sequence>MRVAVDAAPIRPGHAAGLEAFTYGLLTGMAVDDSCDLRVNVLRGTLAQWREQVPDARIDWTEVAQPLRSDNPTGQLLRRWTPRVMRNSRTVRTAVNAVRQRSVVRHADTDVTLFPFHSAPIGSGASVVVLHDTRHLGGEFHAPGFAAVVRENVARAAAIVVTWPHPYRETLRLFPEAAERTVLIPTPAFQPAPERAHAQPEPGLLVYPSSTAEHKNHATLLEAMALLPDCRLICPGPLVEPEASRLLARAAQPDLRGRVSFPGFVSLDELNAIYARADAVVVPSLWEAASGAMLEAFTWGLPVACADVEPLLDQLTFNRAEAAVFRARDPRSLADAVRHLLDERERYAAASRRANDRLAGRTWAATGRDYLDVLGWAARGGSGQVPRSPFVAEAATDAAASGGDGT</sequence>
<reference evidence="3 4" key="1">
    <citation type="submission" date="2022-01" db="EMBL/GenBank/DDBJ databases">
        <authorList>
            <person name="Riesco R."/>
            <person name="Trujillo M.E."/>
        </authorList>
    </citation>
    <scope>NUCLEOTIDE SEQUENCE [LARGE SCALE GENOMIC DNA]</scope>
    <source>
        <strain evidence="3 4">NIE79</strain>
    </source>
</reference>
<feature type="domain" description="Glycosyl transferase family 1" evidence="2">
    <location>
        <begin position="200"/>
        <end position="355"/>
    </location>
</feature>
<dbReference type="Gene3D" id="3.40.50.2000">
    <property type="entry name" value="Glycogen Phosphorylase B"/>
    <property type="match status" value="2"/>
</dbReference>
<keyword evidence="1 3" id="KW-0808">Transferase</keyword>
<dbReference type="Pfam" id="PF00534">
    <property type="entry name" value="Glycos_transf_1"/>
    <property type="match status" value="1"/>
</dbReference>
<protein>
    <submittedName>
        <fullName evidence="3">Glycosyltransferase</fullName>
        <ecNumber evidence="3">2.4.-.-</ecNumber>
    </submittedName>
</protein>
<evidence type="ECO:0000313" key="4">
    <source>
        <dbReference type="Proteomes" id="UP001201629"/>
    </source>
</evidence>
<evidence type="ECO:0000313" key="3">
    <source>
        <dbReference type="EMBL" id="MCG5441750.1"/>
    </source>
</evidence>
<dbReference type="GO" id="GO:0016757">
    <property type="term" value="F:glycosyltransferase activity"/>
    <property type="evidence" value="ECO:0007669"/>
    <property type="project" value="UniProtKB-KW"/>
</dbReference>
<keyword evidence="4" id="KW-1185">Reference proteome</keyword>
<evidence type="ECO:0000259" key="2">
    <source>
        <dbReference type="Pfam" id="PF00534"/>
    </source>
</evidence>
<dbReference type="SUPFAM" id="SSF53756">
    <property type="entry name" value="UDP-Glycosyltransferase/glycogen phosphorylase"/>
    <property type="match status" value="1"/>
</dbReference>
<dbReference type="InterPro" id="IPR001296">
    <property type="entry name" value="Glyco_trans_1"/>
</dbReference>
<name>A0ABS9MVP8_9ACTN</name>
<organism evidence="3 4">
    <name type="scientific">Micromonospora trifolii</name>
    <dbReference type="NCBI Taxonomy" id="2911208"/>
    <lineage>
        <taxon>Bacteria</taxon>
        <taxon>Bacillati</taxon>
        <taxon>Actinomycetota</taxon>
        <taxon>Actinomycetes</taxon>
        <taxon>Micromonosporales</taxon>
        <taxon>Micromonosporaceae</taxon>
        <taxon>Micromonospora</taxon>
    </lineage>
</organism>
<accession>A0ABS9MVP8</accession>
<dbReference type="PANTHER" id="PTHR46401:SF8">
    <property type="entry name" value="BLL6006 PROTEIN"/>
    <property type="match status" value="1"/>
</dbReference>
<dbReference type="EMBL" id="JAKKFD010000003">
    <property type="protein sequence ID" value="MCG5441750.1"/>
    <property type="molecule type" value="Genomic_DNA"/>
</dbReference>
<dbReference type="Proteomes" id="UP001201629">
    <property type="component" value="Unassembled WGS sequence"/>
</dbReference>
<keyword evidence="3" id="KW-0328">Glycosyltransferase</keyword>